<dbReference type="RefSeq" id="WP_203910769.1">
    <property type="nucleotide sequence ID" value="NZ_BONY01000032.1"/>
</dbReference>
<keyword evidence="2" id="KW-1185">Reference proteome</keyword>
<dbReference type="AlphaFoldDB" id="A0A8J3QA58"/>
<name>A0A8J3QA58_9ACTN</name>
<evidence type="ECO:0008006" key="3">
    <source>
        <dbReference type="Google" id="ProtNLM"/>
    </source>
</evidence>
<accession>A0A8J3QA58</accession>
<dbReference type="Proteomes" id="UP000612899">
    <property type="component" value="Unassembled WGS sequence"/>
</dbReference>
<evidence type="ECO:0000313" key="2">
    <source>
        <dbReference type="Proteomes" id="UP000612899"/>
    </source>
</evidence>
<reference evidence="1" key="1">
    <citation type="submission" date="2021-01" db="EMBL/GenBank/DDBJ databases">
        <title>Whole genome shotgun sequence of Rhizocola hellebori NBRC 109834.</title>
        <authorList>
            <person name="Komaki H."/>
            <person name="Tamura T."/>
        </authorList>
    </citation>
    <scope>NUCLEOTIDE SEQUENCE</scope>
    <source>
        <strain evidence="1">NBRC 109834</strain>
    </source>
</reference>
<proteinExistence type="predicted"/>
<organism evidence="1 2">
    <name type="scientific">Rhizocola hellebori</name>
    <dbReference type="NCBI Taxonomy" id="1392758"/>
    <lineage>
        <taxon>Bacteria</taxon>
        <taxon>Bacillati</taxon>
        <taxon>Actinomycetota</taxon>
        <taxon>Actinomycetes</taxon>
        <taxon>Micromonosporales</taxon>
        <taxon>Micromonosporaceae</taxon>
        <taxon>Rhizocola</taxon>
    </lineage>
</organism>
<gene>
    <name evidence="1" type="ORF">Rhe02_50260</name>
</gene>
<dbReference type="NCBIfam" id="TIGR04267">
    <property type="entry name" value="mod_HExxH"/>
    <property type="match status" value="1"/>
</dbReference>
<dbReference type="InterPro" id="IPR026337">
    <property type="entry name" value="AKG_HExxH"/>
</dbReference>
<sequence>MSGRSHLSPFVLTAQQFDGLARGYGDDEAVGILVDGQAAKRRLLLRVLVDKIAEGLPGATRAAGSALKTLAAAEEHHPAAVSWVLAAPQVAAWALHHLGLLTAPAADRGPVIDELTLLAAAAACRAGVSFQLSVVSADGRLVLPTLGAVTRLGAGPVRLAGNGSVLSCAGTEAAVQIDVLRGEEAPMWLPLRQLGDGGEVPAAAIDDLDPYRDAYHRPPTGRLSRTEADELRQVWRKAWLLLGRECPQHASALRLIIRTVVPLVPQGDEVISGASRQAFGAIAISLTDNAAAMAETLVHEAQHLKLGAMLDLVDMYESGSGPRHYAPWRRDARSVGPLLQGCYAHLGVLEFWRRHRLFQTDLSRTLSDFEFCLWQMLVADGIGAVKQSGELTELGVRFTAGMQETVFDSGEDVVQAAIAEIVRDVVLAYRVRWRIVNRTAARQSASAMGSRCVLGQPFAAPSEMSSFTSDVPPGGGPRLADAARHWLVGTLSGNEPDADLLCGRYEEAVDRYEEAIRLTDDPDAWAGLAVAMGRLADPGAEVVAEHAELARAIFWEVNSMDASPQKAMGPRAVIQWMGL</sequence>
<dbReference type="EMBL" id="BONY01000032">
    <property type="protein sequence ID" value="GIH06959.1"/>
    <property type="molecule type" value="Genomic_DNA"/>
</dbReference>
<evidence type="ECO:0000313" key="1">
    <source>
        <dbReference type="EMBL" id="GIH06959.1"/>
    </source>
</evidence>
<protein>
    <recommendedName>
        <fullName evidence="3">HEXXH motif domain-containing protein</fullName>
    </recommendedName>
</protein>
<comment type="caution">
    <text evidence="1">The sequence shown here is derived from an EMBL/GenBank/DDBJ whole genome shotgun (WGS) entry which is preliminary data.</text>
</comment>